<sequence length="84" mass="9600">MTAYTQQRSTHLAVHHAGLTSADLWVHYYAIGGQLELFEMDAYLHGVYELSQSERNTVAMAVNELIDELPQRPRAEFVRLPLLD</sequence>
<accession>A0A2L0UGQ9</accession>
<dbReference type="AlphaFoldDB" id="A0A2L0UGQ9"/>
<dbReference type="Proteomes" id="UP000239187">
    <property type="component" value="Chromosome"/>
</dbReference>
<proteinExistence type="predicted"/>
<organism evidence="1 2">
    <name type="scientific">Arthrobacter agilis</name>
    <dbReference type="NCBI Taxonomy" id="37921"/>
    <lineage>
        <taxon>Bacteria</taxon>
        <taxon>Bacillati</taxon>
        <taxon>Actinomycetota</taxon>
        <taxon>Actinomycetes</taxon>
        <taxon>Micrococcales</taxon>
        <taxon>Micrococcaceae</taxon>
        <taxon>Arthrobacter</taxon>
    </lineage>
</organism>
<reference evidence="1 2" key="1">
    <citation type="submission" date="2017-11" db="EMBL/GenBank/DDBJ databases">
        <title>Draft genome of Arthrobacter agilis strain UMCV2, a plant growth-promoting rhizobacterium and biocontrol capacity of phytopathogenic fungi.</title>
        <authorList>
            <person name="Martinez-Camara R."/>
            <person name="Santoyo G."/>
            <person name="Moreno-Hagelsieb G."/>
            <person name="Valencia-Cantero E."/>
        </authorList>
    </citation>
    <scope>NUCLEOTIDE SEQUENCE [LARGE SCALE GENOMIC DNA]</scope>
    <source>
        <strain evidence="1 2">UMCV2</strain>
    </source>
</reference>
<name>A0A2L0UGQ9_9MICC</name>
<dbReference type="RefSeq" id="WP_133079909.1">
    <property type="nucleotide sequence ID" value="NZ_CP024915.1"/>
</dbReference>
<dbReference type="EMBL" id="CP024915">
    <property type="protein sequence ID" value="AUZ88434.1"/>
    <property type="molecule type" value="Genomic_DNA"/>
</dbReference>
<gene>
    <name evidence="1" type="ORF">CVO76_12905</name>
</gene>
<evidence type="ECO:0000313" key="1">
    <source>
        <dbReference type="EMBL" id="AUZ88434.1"/>
    </source>
</evidence>
<evidence type="ECO:0000313" key="2">
    <source>
        <dbReference type="Proteomes" id="UP000239187"/>
    </source>
</evidence>
<protein>
    <submittedName>
        <fullName evidence="1">Uncharacterized protein</fullName>
    </submittedName>
</protein>